<dbReference type="Pfam" id="PF07228">
    <property type="entry name" value="SpoIIE"/>
    <property type="match status" value="1"/>
</dbReference>
<dbReference type="SMART" id="SM00304">
    <property type="entry name" value="HAMP"/>
    <property type="match status" value="1"/>
</dbReference>
<evidence type="ECO:0000256" key="1">
    <source>
        <dbReference type="ARBA" id="ARBA00022801"/>
    </source>
</evidence>
<dbReference type="Pfam" id="PF00672">
    <property type="entry name" value="HAMP"/>
    <property type="match status" value="1"/>
</dbReference>
<dbReference type="EMBL" id="WTVP01000001">
    <property type="protein sequence ID" value="NMG14076.1"/>
    <property type="molecule type" value="Genomic_DNA"/>
</dbReference>
<dbReference type="Proteomes" id="UP000633943">
    <property type="component" value="Unassembled WGS sequence"/>
</dbReference>
<protein>
    <submittedName>
        <fullName evidence="3">HAMP domain-containing protein</fullName>
    </submittedName>
</protein>
<keyword evidence="1" id="KW-0378">Hydrolase</keyword>
<dbReference type="InterPro" id="IPR001932">
    <property type="entry name" value="PPM-type_phosphatase-like_dom"/>
</dbReference>
<proteinExistence type="predicted"/>
<dbReference type="InterPro" id="IPR003660">
    <property type="entry name" value="HAMP_dom"/>
</dbReference>
<accession>A0ABX1NQ62</accession>
<dbReference type="PANTHER" id="PTHR43156:SF9">
    <property type="entry name" value="HAMP DOMAIN-CONTAINING PROTEIN"/>
    <property type="match status" value="1"/>
</dbReference>
<name>A0ABX1NQ62_9RHOO</name>
<dbReference type="InterPro" id="IPR052016">
    <property type="entry name" value="Bact_Sigma-Reg"/>
</dbReference>
<dbReference type="PROSITE" id="PS50885">
    <property type="entry name" value="HAMP"/>
    <property type="match status" value="1"/>
</dbReference>
<organism evidence="3 4">
    <name type="scientific">Aromatoleum bremense</name>
    <dbReference type="NCBI Taxonomy" id="76115"/>
    <lineage>
        <taxon>Bacteria</taxon>
        <taxon>Pseudomonadati</taxon>
        <taxon>Pseudomonadota</taxon>
        <taxon>Betaproteobacteria</taxon>
        <taxon>Rhodocyclales</taxon>
        <taxon>Rhodocyclaceae</taxon>
        <taxon>Aromatoleum</taxon>
    </lineage>
</organism>
<dbReference type="PANTHER" id="PTHR43156">
    <property type="entry name" value="STAGE II SPORULATION PROTEIN E-RELATED"/>
    <property type="match status" value="1"/>
</dbReference>
<keyword evidence="4" id="KW-1185">Reference proteome</keyword>
<dbReference type="CDD" id="cd06225">
    <property type="entry name" value="HAMP"/>
    <property type="match status" value="1"/>
</dbReference>
<dbReference type="InterPro" id="IPR036457">
    <property type="entry name" value="PPM-type-like_dom_sf"/>
</dbReference>
<evidence type="ECO:0000313" key="4">
    <source>
        <dbReference type="Proteomes" id="UP000633943"/>
    </source>
</evidence>
<dbReference type="Gene3D" id="3.30.450.20">
    <property type="entry name" value="PAS domain"/>
    <property type="match status" value="1"/>
</dbReference>
<dbReference type="Gene3D" id="3.60.40.10">
    <property type="entry name" value="PPM-type phosphatase domain"/>
    <property type="match status" value="1"/>
</dbReference>
<evidence type="ECO:0000259" key="2">
    <source>
        <dbReference type="PROSITE" id="PS50885"/>
    </source>
</evidence>
<dbReference type="Gene3D" id="6.10.340.10">
    <property type="match status" value="1"/>
</dbReference>
<dbReference type="CDD" id="cd12912">
    <property type="entry name" value="PDC2_MCP_like"/>
    <property type="match status" value="1"/>
</dbReference>
<reference evidence="3 4" key="1">
    <citation type="submission" date="2019-12" db="EMBL/GenBank/DDBJ databases">
        <title>Comparative genomics gives insights into the taxonomy of the Azoarcus-Aromatoleum group and reveals separate origins of nif in the plant-associated Azoarcus and non-plant-associated Aromatoleum sub-groups.</title>
        <authorList>
            <person name="Lafos M."/>
            <person name="Maluk M."/>
            <person name="Batista M."/>
            <person name="Junghare M."/>
            <person name="Carmona M."/>
            <person name="Faoro H."/>
            <person name="Cruz L.M."/>
            <person name="Battistoni F."/>
            <person name="De Souza E."/>
            <person name="Pedrosa F."/>
            <person name="Chen W.-M."/>
            <person name="Poole P.S."/>
            <person name="Dixon R.A."/>
            <person name="James E.K."/>
        </authorList>
    </citation>
    <scope>NUCLEOTIDE SEQUENCE [LARGE SCALE GENOMIC DNA]</scope>
    <source>
        <strain evidence="3 4">PbN1</strain>
    </source>
</reference>
<gene>
    <name evidence="3" type="ORF">GPA24_00680</name>
</gene>
<feature type="domain" description="HAMP" evidence="2">
    <location>
        <begin position="333"/>
        <end position="385"/>
    </location>
</feature>
<comment type="caution">
    <text evidence="3">The sequence shown here is derived from an EMBL/GenBank/DDBJ whole genome shotgun (WGS) entry which is preliminary data.</text>
</comment>
<evidence type="ECO:0000313" key="3">
    <source>
        <dbReference type="EMBL" id="NMG14076.1"/>
    </source>
</evidence>
<dbReference type="NCBIfam" id="NF038263">
    <property type="entry name" value="prot_phos_SiaA"/>
    <property type="match status" value="1"/>
</dbReference>
<dbReference type="SMART" id="SM00331">
    <property type="entry name" value="PP2C_SIG"/>
    <property type="match status" value="1"/>
</dbReference>
<sequence>MGLRWKSGLWLAALLALLLLFALLAGRAGLDAFRDHFGAGFARNHALLQAQKLVTLITRELSLSQRLAELESVRRFLRGGDASGQAGVDAERFRRAFTDASVFLIAHDSGHYYFSDGTAPDAWVKPSYTLQRGDPKDGWYFATVRDARPYALNVNVDEKLKVTKVWFNVLVREDEGGRILGLAGSGLDLTRFLATFVGTVDSGVTNFIINGDGAILAHPDESLIEYAALTKAAPRRTLHGLVEDGADRKALDGMLAGLREAPGSGGGVLRVDLQGQPRVLGAAYVPELDWYVITAVDLGAAQVIDETVLWPLALGAIALLLLFAAAVSMGVDRLILRPLVRLTDSARRIAAGDYRQRLRTRRSDELGSLTRAFDDMARQIDAHTSELESRVAERTRDLAQAHDRIAATHRQIQDSIRYAGLIQHAMLPHRELLRALPDDHFVLWQPRDTVGGDFYLFREAPGQFLIGIVDCAGHGVPGAFMTMIAHAGFDLAVQELGLSDPAALLRRMDSATRTLLPGDAASRHLATNMDVGLCHVDLATGRVTFAGAHAELYRCEGTRCEQIRGSRRSIGERRRAIYENVILADGPSCTYYLTTDGFLDQAGGERGYGFGNRRFADALGGIAAQPMKSQEEALRRRLADHQGSCPQRDDIAVIGFRVPGRAAAPDPVSGG</sequence>
<dbReference type="SUPFAM" id="SSF158472">
    <property type="entry name" value="HAMP domain-like"/>
    <property type="match status" value="1"/>
</dbReference>